<evidence type="ECO:0000256" key="1">
    <source>
        <dbReference type="SAM" id="MobiDB-lite"/>
    </source>
</evidence>
<organism evidence="2 3">
    <name type="scientific">Protopolystoma xenopodis</name>
    <dbReference type="NCBI Taxonomy" id="117903"/>
    <lineage>
        <taxon>Eukaryota</taxon>
        <taxon>Metazoa</taxon>
        <taxon>Spiralia</taxon>
        <taxon>Lophotrochozoa</taxon>
        <taxon>Platyhelminthes</taxon>
        <taxon>Monogenea</taxon>
        <taxon>Polyopisthocotylea</taxon>
        <taxon>Polystomatidea</taxon>
        <taxon>Polystomatidae</taxon>
        <taxon>Protopolystoma</taxon>
    </lineage>
</organism>
<feature type="region of interest" description="Disordered" evidence="1">
    <location>
        <begin position="1"/>
        <end position="82"/>
    </location>
</feature>
<feature type="region of interest" description="Disordered" evidence="1">
    <location>
        <begin position="206"/>
        <end position="368"/>
    </location>
</feature>
<keyword evidence="3" id="KW-1185">Reference proteome</keyword>
<feature type="compositionally biased region" description="Basic and acidic residues" evidence="1">
    <location>
        <begin position="47"/>
        <end position="78"/>
    </location>
</feature>
<comment type="caution">
    <text evidence="2">The sequence shown here is derived from an EMBL/GenBank/DDBJ whole genome shotgun (WGS) entry which is preliminary data.</text>
</comment>
<feature type="region of interest" description="Disordered" evidence="1">
    <location>
        <begin position="146"/>
        <end position="182"/>
    </location>
</feature>
<protein>
    <submittedName>
        <fullName evidence="2">Uncharacterized protein</fullName>
    </submittedName>
</protein>
<dbReference type="EMBL" id="CAAALY010044650">
    <property type="protein sequence ID" value="VEL20084.1"/>
    <property type="molecule type" value="Genomic_DNA"/>
</dbReference>
<sequence length="368" mass="40408">MWSPPLPTNGLSPLPSRNAATRSPLSPSLGYSHRHRHVCDEEDDSKDDIRRRYDRCRNHGDDNRRRDHRRSPPAERHHTTVASPDCLIPFATGTRHRRHLDVARSPEVVSAPLEVKRSGKPAFLAGRHVVEFQDSYVVNIETRHAKPSQKLTPETEKTGEQSPAIRSCQQLNPSEGGTDRNKHVNIVLNKKEVTTVVEELSLHRSAAGAFSSSPSPPAEPFSKLDSTQRPDVDSVAMPPGLLSTGLDKSTTPGMDTGASHLPSLTVDPDSAQKRRSSNGSRSRSQSSEHVRKLPHDPGRHGGRSRDPPVSLVSSNSLSRRSRSRGNRHGRGGSRSSDDSSRSGSSPPSRFTGSSSWQHRSPPPHLLKL</sequence>
<evidence type="ECO:0000313" key="3">
    <source>
        <dbReference type="Proteomes" id="UP000784294"/>
    </source>
</evidence>
<name>A0A448WTR5_9PLAT</name>
<evidence type="ECO:0000313" key="2">
    <source>
        <dbReference type="EMBL" id="VEL20084.1"/>
    </source>
</evidence>
<gene>
    <name evidence="2" type="ORF">PXEA_LOCUS13524</name>
</gene>
<feature type="compositionally biased region" description="Basic and acidic residues" evidence="1">
    <location>
        <begin position="286"/>
        <end position="306"/>
    </location>
</feature>
<feature type="compositionally biased region" description="Low complexity" evidence="1">
    <location>
        <begin position="341"/>
        <end position="355"/>
    </location>
</feature>
<feature type="compositionally biased region" description="Basic residues" evidence="1">
    <location>
        <begin position="319"/>
        <end position="331"/>
    </location>
</feature>
<proteinExistence type="predicted"/>
<reference evidence="2" key="1">
    <citation type="submission" date="2018-11" db="EMBL/GenBank/DDBJ databases">
        <authorList>
            <consortium name="Pathogen Informatics"/>
        </authorList>
    </citation>
    <scope>NUCLEOTIDE SEQUENCE</scope>
</reference>
<accession>A0A448WTR5</accession>
<feature type="compositionally biased region" description="Low complexity" evidence="1">
    <location>
        <begin position="309"/>
        <end position="318"/>
    </location>
</feature>
<dbReference type="AlphaFoldDB" id="A0A448WTR5"/>
<dbReference type="Proteomes" id="UP000784294">
    <property type="component" value="Unassembled WGS sequence"/>
</dbReference>